<evidence type="ECO:0000313" key="8">
    <source>
        <dbReference type="Proteomes" id="UP000572817"/>
    </source>
</evidence>
<dbReference type="InterPro" id="IPR002401">
    <property type="entry name" value="Cyt_P450_E_grp-I"/>
</dbReference>
<keyword evidence="6" id="KW-0349">Heme</keyword>
<dbReference type="SUPFAM" id="SSF48264">
    <property type="entry name" value="Cytochrome P450"/>
    <property type="match status" value="1"/>
</dbReference>
<dbReference type="PANTHER" id="PTHR46300">
    <property type="entry name" value="P450, PUTATIVE (EUROFUNG)-RELATED-RELATED"/>
    <property type="match status" value="1"/>
</dbReference>
<evidence type="ECO:0000256" key="3">
    <source>
        <dbReference type="ARBA" id="ARBA00023002"/>
    </source>
</evidence>
<keyword evidence="5" id="KW-0503">Monooxygenase</keyword>
<dbReference type="InterPro" id="IPR001128">
    <property type="entry name" value="Cyt_P450"/>
</dbReference>
<evidence type="ECO:0000256" key="1">
    <source>
        <dbReference type="ARBA" id="ARBA00010617"/>
    </source>
</evidence>
<dbReference type="AlphaFoldDB" id="A0A8H4N9S9"/>
<dbReference type="GO" id="GO:0004497">
    <property type="term" value="F:monooxygenase activity"/>
    <property type="evidence" value="ECO:0007669"/>
    <property type="project" value="UniProtKB-KW"/>
</dbReference>
<evidence type="ECO:0000256" key="6">
    <source>
        <dbReference type="PIRSR" id="PIRSR602401-1"/>
    </source>
</evidence>
<dbReference type="GO" id="GO:0020037">
    <property type="term" value="F:heme binding"/>
    <property type="evidence" value="ECO:0007669"/>
    <property type="project" value="InterPro"/>
</dbReference>
<name>A0A8H4N9S9_9PEZI</name>
<keyword evidence="2 6" id="KW-0479">Metal-binding</keyword>
<dbReference type="CDD" id="cd11065">
    <property type="entry name" value="CYP64-like"/>
    <property type="match status" value="1"/>
</dbReference>
<dbReference type="GO" id="GO:0016705">
    <property type="term" value="F:oxidoreductase activity, acting on paired donors, with incorporation or reduction of molecular oxygen"/>
    <property type="evidence" value="ECO:0007669"/>
    <property type="project" value="InterPro"/>
</dbReference>
<sequence length="519" mass="58107">MGIFSSPVVLATLAVVVTLGLYKLSRVGRREPGLPPGPPTIPILGNIHQIPMRGIHKQLLEWARKYGPIYSLKIGPGTMVVLTGRKEIHDIMDKRSAIYSSRPADYVGELITGGEKMEHMPNNHMWRAQRKIVAQTVTPRTLDAKVAPLQEAENAVLLHDLLRTPADFSQHVKRTAVSVANIIVWGHRGPTFASFWGGTPYRSLAGFSAAMELGANPPIEQFPFLKLLPARLAPWVRRARVPNAAMKRTWGKARRLAEARRARGVRREAMFDRIVDGEIVPDVPIGEAGLNHFLGTMVEGGSETSAGQMLTSILHLALHPEVQAKAREELDVVCGPDRVPVWEDFDRLPYINCIVKEGVRIRPVGALGVPHSNTQDDWYEGMFIPKDSMIVLPIYAVNRLESNGYKDPAVYNPDRWIGQTRIAAELAGLADYENRDNYGAGRRVCPGMHLAERTMWRMTAKILWAFEIIPIDVDPENYDEGIMHAPEPYKLEFRPRSDAHVKTIMREAEPALEFLAKYE</sequence>
<comment type="cofactor">
    <cofactor evidence="6">
        <name>heme</name>
        <dbReference type="ChEBI" id="CHEBI:30413"/>
    </cofactor>
</comment>
<proteinExistence type="inferred from homology"/>
<reference evidence="7" key="1">
    <citation type="submission" date="2020-04" db="EMBL/GenBank/DDBJ databases">
        <title>Genome Assembly and Annotation of Botryosphaeria dothidea sdau 11-99, a Latent Pathogen of Apple Fruit Ring Rot in China.</title>
        <authorList>
            <person name="Yu C."/>
            <person name="Diao Y."/>
            <person name="Lu Q."/>
            <person name="Zhao J."/>
            <person name="Cui S."/>
            <person name="Peng C."/>
            <person name="He B."/>
            <person name="Liu H."/>
        </authorList>
    </citation>
    <scope>NUCLEOTIDE SEQUENCE [LARGE SCALE GENOMIC DNA]</scope>
    <source>
        <strain evidence="7">Sdau11-99</strain>
    </source>
</reference>
<dbReference type="InterPro" id="IPR050364">
    <property type="entry name" value="Cytochrome_P450_fung"/>
</dbReference>
<evidence type="ECO:0000256" key="5">
    <source>
        <dbReference type="ARBA" id="ARBA00023033"/>
    </source>
</evidence>
<accession>A0A8H4N9S9</accession>
<evidence type="ECO:0000313" key="7">
    <source>
        <dbReference type="EMBL" id="KAF4314410.1"/>
    </source>
</evidence>
<gene>
    <name evidence="7" type="ORF">GTA08_BOTSDO01196</name>
</gene>
<keyword evidence="4 6" id="KW-0408">Iron</keyword>
<dbReference type="PANTHER" id="PTHR46300:SF2">
    <property type="entry name" value="CYTOCHROME P450 MONOOXYGENASE ALNH-RELATED"/>
    <property type="match status" value="1"/>
</dbReference>
<dbReference type="OrthoDB" id="1103324at2759"/>
<keyword evidence="8" id="KW-1185">Reference proteome</keyword>
<comment type="caution">
    <text evidence="7">The sequence shown here is derived from an EMBL/GenBank/DDBJ whole genome shotgun (WGS) entry which is preliminary data.</text>
</comment>
<dbReference type="GO" id="GO:0005506">
    <property type="term" value="F:iron ion binding"/>
    <property type="evidence" value="ECO:0007669"/>
    <property type="project" value="InterPro"/>
</dbReference>
<feature type="binding site" description="axial binding residue" evidence="6">
    <location>
        <position position="445"/>
    </location>
    <ligand>
        <name>heme</name>
        <dbReference type="ChEBI" id="CHEBI:30413"/>
    </ligand>
    <ligandPart>
        <name>Fe</name>
        <dbReference type="ChEBI" id="CHEBI:18248"/>
    </ligandPart>
</feature>
<protein>
    <submittedName>
        <fullName evidence="7">Cytochrome p450</fullName>
    </submittedName>
</protein>
<keyword evidence="3" id="KW-0560">Oxidoreductase</keyword>
<dbReference type="InterPro" id="IPR036396">
    <property type="entry name" value="Cyt_P450_sf"/>
</dbReference>
<dbReference type="Gene3D" id="1.10.630.10">
    <property type="entry name" value="Cytochrome P450"/>
    <property type="match status" value="1"/>
</dbReference>
<dbReference type="EMBL" id="WWBZ02000001">
    <property type="protein sequence ID" value="KAF4314410.1"/>
    <property type="molecule type" value="Genomic_DNA"/>
</dbReference>
<dbReference type="Proteomes" id="UP000572817">
    <property type="component" value="Unassembled WGS sequence"/>
</dbReference>
<comment type="similarity">
    <text evidence="1">Belongs to the cytochrome P450 family.</text>
</comment>
<evidence type="ECO:0000256" key="2">
    <source>
        <dbReference type="ARBA" id="ARBA00022723"/>
    </source>
</evidence>
<evidence type="ECO:0000256" key="4">
    <source>
        <dbReference type="ARBA" id="ARBA00023004"/>
    </source>
</evidence>
<organism evidence="7 8">
    <name type="scientific">Botryosphaeria dothidea</name>
    <dbReference type="NCBI Taxonomy" id="55169"/>
    <lineage>
        <taxon>Eukaryota</taxon>
        <taxon>Fungi</taxon>
        <taxon>Dikarya</taxon>
        <taxon>Ascomycota</taxon>
        <taxon>Pezizomycotina</taxon>
        <taxon>Dothideomycetes</taxon>
        <taxon>Dothideomycetes incertae sedis</taxon>
        <taxon>Botryosphaeriales</taxon>
        <taxon>Botryosphaeriaceae</taxon>
        <taxon>Botryosphaeria</taxon>
    </lineage>
</organism>
<dbReference type="Pfam" id="PF00067">
    <property type="entry name" value="p450"/>
    <property type="match status" value="1"/>
</dbReference>
<dbReference type="PRINTS" id="PR00463">
    <property type="entry name" value="EP450I"/>
</dbReference>